<dbReference type="InterPro" id="IPR000172">
    <property type="entry name" value="GMC_OxRdtase_N"/>
</dbReference>
<evidence type="ECO:0000313" key="8">
    <source>
        <dbReference type="RefSeq" id="XP_020094904.1"/>
    </source>
</evidence>
<keyword evidence="7" id="KW-1185">Reference proteome</keyword>
<dbReference type="Proteomes" id="UP000515123">
    <property type="component" value="Linkage group 8"/>
</dbReference>
<dbReference type="SUPFAM" id="SSF54373">
    <property type="entry name" value="FAD-linked reductases, C-terminal domain"/>
    <property type="match status" value="1"/>
</dbReference>
<dbReference type="InterPro" id="IPR012132">
    <property type="entry name" value="GMC_OxRdtase"/>
</dbReference>
<evidence type="ECO:0000313" key="7">
    <source>
        <dbReference type="Proteomes" id="UP000515123"/>
    </source>
</evidence>
<dbReference type="PIRSF" id="PIRSF000137">
    <property type="entry name" value="Alcohol_oxidase"/>
    <property type="match status" value="1"/>
</dbReference>
<feature type="binding site" evidence="3">
    <location>
        <position position="155"/>
    </location>
    <ligand>
        <name>FAD</name>
        <dbReference type="ChEBI" id="CHEBI:57692"/>
    </ligand>
</feature>
<evidence type="ECO:0000256" key="4">
    <source>
        <dbReference type="PIRSR" id="PIRSR000137-3"/>
    </source>
</evidence>
<feature type="binding site" evidence="3">
    <location>
        <begin position="552"/>
        <end position="553"/>
    </location>
    <ligand>
        <name>FAD</name>
        <dbReference type="ChEBI" id="CHEBI:57692"/>
    </ligand>
</feature>
<dbReference type="InterPro" id="IPR051871">
    <property type="entry name" value="GMC_Oxidoreductase-Related"/>
</dbReference>
<dbReference type="SUPFAM" id="SSF51905">
    <property type="entry name" value="FAD/NAD(P)-binding domain"/>
    <property type="match status" value="1"/>
</dbReference>
<organism evidence="7 8">
    <name type="scientific">Ananas comosus</name>
    <name type="common">Pineapple</name>
    <name type="synonym">Ananas ananas</name>
    <dbReference type="NCBI Taxonomy" id="4615"/>
    <lineage>
        <taxon>Eukaryota</taxon>
        <taxon>Viridiplantae</taxon>
        <taxon>Streptophyta</taxon>
        <taxon>Embryophyta</taxon>
        <taxon>Tracheophyta</taxon>
        <taxon>Spermatophyta</taxon>
        <taxon>Magnoliopsida</taxon>
        <taxon>Liliopsida</taxon>
        <taxon>Poales</taxon>
        <taxon>Bromeliaceae</taxon>
        <taxon>Bromelioideae</taxon>
        <taxon>Ananas</taxon>
    </lineage>
</organism>
<name>A0A6P5FG31_ANACO</name>
<dbReference type="GO" id="GO:0016614">
    <property type="term" value="F:oxidoreductase activity, acting on CH-OH group of donors"/>
    <property type="evidence" value="ECO:0007669"/>
    <property type="project" value="InterPro"/>
</dbReference>
<dbReference type="InterPro" id="IPR007867">
    <property type="entry name" value="GMC_OxRtase_C"/>
</dbReference>
<feature type="region of interest" description="Disordered" evidence="5">
    <location>
        <begin position="402"/>
        <end position="424"/>
    </location>
</feature>
<dbReference type="RefSeq" id="XP_020094904.1">
    <property type="nucleotide sequence ID" value="XM_020239315.1"/>
</dbReference>
<dbReference type="InterPro" id="IPR036188">
    <property type="entry name" value="FAD/NAD-bd_sf"/>
</dbReference>
<comment type="cofactor">
    <cofactor evidence="3">
        <name>FAD</name>
        <dbReference type="ChEBI" id="CHEBI:57692"/>
    </cofactor>
</comment>
<evidence type="ECO:0000256" key="3">
    <source>
        <dbReference type="PIRSR" id="PIRSR000137-2"/>
    </source>
</evidence>
<dbReference type="PROSITE" id="PS00624">
    <property type="entry name" value="GMC_OXRED_2"/>
    <property type="match status" value="1"/>
</dbReference>
<sequence length="650" mass="70257">MGMDREVGEGEGEAAETDKDLCVGMDREVGKGGAAEGEAKGLETWAIFVAILISLGFCYSEKAPNYTFVRDATQAPAISYYDYIIVGGGTAGCPIAATLSEGSTVLLLERGASPYGNRNISNSAFFADTLADTSPSSPSQRFVSEDGVINARARVLGGGSCLNAGFYTRASDAYVREAAWRPALVREAYRWVERKVAQRPAIRQWQSALRDGLVQAGVTPYNGFTYDHVYGTKVGGTIFDAGGNRRSAADLLEYAHPERLTVLLRATVAKIRFKLRGKVRPTAHGVVFRDSAGKKHRAYLNKGSKNEIIVSAGAIGSPQVLMLSGVGPRGQLESLGINVVVDQPMVGVGMSDNPMNAVFVPSPTLVEVSLIQVVGITQFGSFIEGASGSDFDTAAPNSQLPRSRNFGMFSPQTGQLSTVPPKQRTPEAIAKAVEAMNSLDDSYFQGGFILEKIIGPLSTGHLELRSRNPDANPAVTFNYFQEPEDLRRCVDGIRTIERVVASDAFAKFTYAYLPEAGLLNISKDFPVNLLPKHQNDSRSLEQYCKDTVMTIWHYHGGCRVGGVVDADYRVLGADALRVVDSSTFIYSPGTNPQATVMMLGRYMGVKILNERLEPWTLLLPLVVKLGQGILFGVQKAYNNDGNPVRAHPSI</sequence>
<feature type="disulfide bond" evidence="4">
    <location>
        <begin position="489"/>
        <end position="544"/>
    </location>
</feature>
<comment type="similarity">
    <text evidence="1">Belongs to the GMC oxidoreductase family.</text>
</comment>
<keyword evidence="3" id="KW-0274">FAD</keyword>
<feature type="domain" description="Glucose-methanol-choline oxidoreductase N-terminal" evidence="6">
    <location>
        <begin position="313"/>
        <end position="327"/>
    </location>
</feature>
<feature type="binding site" evidence="3">
    <location>
        <position position="268"/>
    </location>
    <ligand>
        <name>FAD</name>
        <dbReference type="ChEBI" id="CHEBI:57692"/>
    </ligand>
</feature>
<dbReference type="Gene3D" id="3.50.50.60">
    <property type="entry name" value="FAD/NAD(P)-binding domain"/>
    <property type="match status" value="1"/>
</dbReference>
<dbReference type="AlphaFoldDB" id="A0A6P5FG31"/>
<proteinExistence type="inferred from homology"/>
<protein>
    <submittedName>
        <fullName evidence="8">Protein HOTHEAD-like</fullName>
    </submittedName>
</protein>
<dbReference type="OrthoDB" id="269227at2759"/>
<accession>A0A6P5FG31</accession>
<keyword evidence="2" id="KW-0732">Signal</keyword>
<evidence type="ECO:0000256" key="5">
    <source>
        <dbReference type="SAM" id="MobiDB-lite"/>
    </source>
</evidence>
<feature type="compositionally biased region" description="Polar residues" evidence="5">
    <location>
        <begin position="410"/>
        <end position="420"/>
    </location>
</feature>
<evidence type="ECO:0000259" key="6">
    <source>
        <dbReference type="PROSITE" id="PS00624"/>
    </source>
</evidence>
<gene>
    <name evidence="8" type="primary">LOC109714618</name>
</gene>
<dbReference type="GO" id="GO:0050660">
    <property type="term" value="F:flavin adenine dinucleotide binding"/>
    <property type="evidence" value="ECO:0007669"/>
    <property type="project" value="InterPro"/>
</dbReference>
<dbReference type="Gene3D" id="3.30.410.40">
    <property type="match status" value="1"/>
</dbReference>
<keyword evidence="4" id="KW-1015">Disulfide bond</keyword>
<dbReference type="PANTHER" id="PTHR45968:SF3">
    <property type="entry name" value="OS04G0573100 PROTEIN"/>
    <property type="match status" value="1"/>
</dbReference>
<dbReference type="Pfam" id="PF05199">
    <property type="entry name" value="GMC_oxred_C"/>
    <property type="match status" value="1"/>
</dbReference>
<feature type="binding site" evidence="3">
    <location>
        <begin position="592"/>
        <end position="593"/>
    </location>
    <ligand>
        <name>FAD</name>
        <dbReference type="ChEBI" id="CHEBI:57692"/>
    </ligand>
</feature>
<reference evidence="7" key="1">
    <citation type="journal article" date="2015" name="Nat. Genet.">
        <title>The pineapple genome and the evolution of CAM photosynthesis.</title>
        <authorList>
            <person name="Ming R."/>
            <person name="VanBuren R."/>
            <person name="Wai C.M."/>
            <person name="Tang H."/>
            <person name="Schatz M.C."/>
            <person name="Bowers J.E."/>
            <person name="Lyons E."/>
            <person name="Wang M.L."/>
            <person name="Chen J."/>
            <person name="Biggers E."/>
            <person name="Zhang J."/>
            <person name="Huang L."/>
            <person name="Zhang L."/>
            <person name="Miao W."/>
            <person name="Zhang J."/>
            <person name="Ye Z."/>
            <person name="Miao C."/>
            <person name="Lin Z."/>
            <person name="Wang H."/>
            <person name="Zhou H."/>
            <person name="Yim W.C."/>
            <person name="Priest H.D."/>
            <person name="Zheng C."/>
            <person name="Woodhouse M."/>
            <person name="Edger P.P."/>
            <person name="Guyot R."/>
            <person name="Guo H.B."/>
            <person name="Guo H."/>
            <person name="Zheng G."/>
            <person name="Singh R."/>
            <person name="Sharma A."/>
            <person name="Min X."/>
            <person name="Zheng Y."/>
            <person name="Lee H."/>
            <person name="Gurtowski J."/>
            <person name="Sedlazeck F.J."/>
            <person name="Harkess A."/>
            <person name="McKain M.R."/>
            <person name="Liao Z."/>
            <person name="Fang J."/>
            <person name="Liu J."/>
            <person name="Zhang X."/>
            <person name="Zhang Q."/>
            <person name="Hu W."/>
            <person name="Qin Y."/>
            <person name="Wang K."/>
            <person name="Chen L.Y."/>
            <person name="Shirley N."/>
            <person name="Lin Y.R."/>
            <person name="Liu L.Y."/>
            <person name="Hernandez A.G."/>
            <person name="Wright C.L."/>
            <person name="Bulone V."/>
            <person name="Tuskan G.A."/>
            <person name="Heath K."/>
            <person name="Zee F."/>
            <person name="Moore P.H."/>
            <person name="Sunkar R."/>
            <person name="Leebens-Mack J.H."/>
            <person name="Mockler T."/>
            <person name="Bennetzen J.L."/>
            <person name="Freeling M."/>
            <person name="Sankoff D."/>
            <person name="Paterson A.H."/>
            <person name="Zhu X."/>
            <person name="Yang X."/>
            <person name="Smith J.A."/>
            <person name="Cushman J.C."/>
            <person name="Paull R.E."/>
            <person name="Yu Q."/>
        </authorList>
    </citation>
    <scope>NUCLEOTIDE SEQUENCE [LARGE SCALE GENOMIC DNA]</scope>
    <source>
        <strain evidence="7">cv. F153</strain>
    </source>
</reference>
<evidence type="ECO:0000256" key="2">
    <source>
        <dbReference type="ARBA" id="ARBA00022729"/>
    </source>
</evidence>
<evidence type="ECO:0000256" key="1">
    <source>
        <dbReference type="ARBA" id="ARBA00010790"/>
    </source>
</evidence>
<dbReference type="Pfam" id="PF00732">
    <property type="entry name" value="GMC_oxred_N"/>
    <property type="match status" value="1"/>
</dbReference>
<dbReference type="PANTHER" id="PTHR45968">
    <property type="entry name" value="OSJNBA0019K04.7 PROTEIN"/>
    <property type="match status" value="1"/>
</dbReference>
<reference evidence="8" key="2">
    <citation type="submission" date="2025-08" db="UniProtKB">
        <authorList>
            <consortium name="RefSeq"/>
        </authorList>
    </citation>
    <scope>IDENTIFICATION</scope>
    <source>
        <tissue evidence="8">Leaf</tissue>
    </source>
</reference>
<keyword evidence="3" id="KW-0285">Flavoprotein</keyword>
<dbReference type="GeneID" id="109714618"/>